<proteinExistence type="predicted"/>
<keyword evidence="3" id="KW-1185">Reference proteome</keyword>
<keyword evidence="1" id="KW-0175">Coiled coil</keyword>
<evidence type="ECO:0000256" key="1">
    <source>
        <dbReference type="SAM" id="Coils"/>
    </source>
</evidence>
<evidence type="ECO:0000313" key="2">
    <source>
        <dbReference type="EMBL" id="RZC14231.1"/>
    </source>
</evidence>
<comment type="caution">
    <text evidence="2">The sequence shown here is derived from an EMBL/GenBank/DDBJ whole genome shotgun (WGS) entry which is preliminary data.</text>
</comment>
<dbReference type="EMBL" id="QDEB01104653">
    <property type="protein sequence ID" value="RZC14231.1"/>
    <property type="molecule type" value="Genomic_DNA"/>
</dbReference>
<accession>A0A482VFE8</accession>
<evidence type="ECO:0000313" key="3">
    <source>
        <dbReference type="Proteomes" id="UP000292052"/>
    </source>
</evidence>
<feature type="coiled-coil region" evidence="1">
    <location>
        <begin position="144"/>
        <end position="171"/>
    </location>
</feature>
<dbReference type="OrthoDB" id="6755943at2759"/>
<reference evidence="2 3" key="1">
    <citation type="submission" date="2017-03" db="EMBL/GenBank/DDBJ databases">
        <title>Genome of the blue death feigning beetle - Asbolus verrucosus.</title>
        <authorList>
            <person name="Rider S.D."/>
        </authorList>
    </citation>
    <scope>NUCLEOTIDE SEQUENCE [LARGE SCALE GENOMIC DNA]</scope>
    <source>
        <strain evidence="2">Butters</strain>
        <tissue evidence="2">Head and leg muscle</tissue>
    </source>
</reference>
<gene>
    <name evidence="2" type="ORF">BDFB_014474</name>
</gene>
<feature type="non-terminal residue" evidence="2">
    <location>
        <position position="284"/>
    </location>
</feature>
<protein>
    <submittedName>
        <fullName evidence="2">Uncharacterized protein</fullName>
    </submittedName>
</protein>
<dbReference type="Proteomes" id="UP000292052">
    <property type="component" value="Unassembled WGS sequence"/>
</dbReference>
<name>A0A482VFE8_ASBVE</name>
<dbReference type="AlphaFoldDB" id="A0A482VFE8"/>
<sequence length="284" mass="33057">MDHFPFMKDCLKKFNYPKIHSLDDMEIAEIFANANRWFLVSWILKQIDDDFEEIVENASSEDLAEIVYCNGFCNNSEKKQFMNGECDSHIQFEILNKMFTYLNSLSNVKNDDDVKAFSNEELRNLSNFDTNLFPMYGSKNILSTEQRKNKIEEYLKEIEHLQNLIDSKLANELKDAPGLDPNLKSSLSDGVKSLEQCLPNFKRTVLDIIKDRRDTESAPTVHFDENFGRMLELCNENAEVVFNLIKNMNVIMGFKENSNMGTKDFDYNNENIVIMRQLSELCNE</sequence>
<organism evidence="2 3">
    <name type="scientific">Asbolus verrucosus</name>
    <name type="common">Desert ironclad beetle</name>
    <dbReference type="NCBI Taxonomy" id="1661398"/>
    <lineage>
        <taxon>Eukaryota</taxon>
        <taxon>Metazoa</taxon>
        <taxon>Ecdysozoa</taxon>
        <taxon>Arthropoda</taxon>
        <taxon>Hexapoda</taxon>
        <taxon>Insecta</taxon>
        <taxon>Pterygota</taxon>
        <taxon>Neoptera</taxon>
        <taxon>Endopterygota</taxon>
        <taxon>Coleoptera</taxon>
        <taxon>Polyphaga</taxon>
        <taxon>Cucujiformia</taxon>
        <taxon>Tenebrionidae</taxon>
        <taxon>Pimeliinae</taxon>
        <taxon>Asbolus</taxon>
    </lineage>
</organism>